<accession>A0A9W8ZP88</accession>
<proteinExistence type="predicted"/>
<sequence length="390" mass="43491">MLEEIRPHLENAGKSWLELVFQGSIPTHLKPALCSLCIMAAVGLQYTKNPIPALGFQSSGEDGSYEFVSVFYESARHLLESVIEVNVLEAMKVCAALCVFNTIGHATVAMAYVDMGINFVLSLGPTLQYRPKSLSENAWIQYKRVARTLVTLRSWLIATLGYIHKENVALQTGIHWLVDGQDLTPNETIQQELNKVVQIEANLLRTIDRFTAYMSCLTLLHSVAQMQLHEYPQASWQKELGHARSCLRVLEHCSKADKVAANFVEVTSGHYNTLAAQIEDTHDIDVYDSPDSFDYLFSIPTSSHPQLQRTSQDLLRRVSSPWDTPSSLHDETTLRAGLGAHVTLLFNNSPAKEQQSWSTVEMALSGMPSGQFVGSSQPHGWDVFLNLNTM</sequence>
<organism evidence="1 2">
    <name type="scientific">Didymella pomorum</name>
    <dbReference type="NCBI Taxonomy" id="749634"/>
    <lineage>
        <taxon>Eukaryota</taxon>
        <taxon>Fungi</taxon>
        <taxon>Dikarya</taxon>
        <taxon>Ascomycota</taxon>
        <taxon>Pezizomycotina</taxon>
        <taxon>Dothideomycetes</taxon>
        <taxon>Pleosporomycetidae</taxon>
        <taxon>Pleosporales</taxon>
        <taxon>Pleosporineae</taxon>
        <taxon>Didymellaceae</taxon>
        <taxon>Didymella</taxon>
    </lineage>
</organism>
<dbReference type="EMBL" id="JAPEVA010000005">
    <property type="protein sequence ID" value="KAJ4411451.1"/>
    <property type="molecule type" value="Genomic_DNA"/>
</dbReference>
<evidence type="ECO:0000313" key="2">
    <source>
        <dbReference type="Proteomes" id="UP001140510"/>
    </source>
</evidence>
<dbReference type="OrthoDB" id="1919336at2759"/>
<evidence type="ECO:0000313" key="1">
    <source>
        <dbReference type="EMBL" id="KAJ4411451.1"/>
    </source>
</evidence>
<keyword evidence="2" id="KW-1185">Reference proteome</keyword>
<evidence type="ECO:0008006" key="3">
    <source>
        <dbReference type="Google" id="ProtNLM"/>
    </source>
</evidence>
<comment type="caution">
    <text evidence="1">The sequence shown here is derived from an EMBL/GenBank/DDBJ whole genome shotgun (WGS) entry which is preliminary data.</text>
</comment>
<gene>
    <name evidence="1" type="ORF">N0V91_001235</name>
</gene>
<dbReference type="AlphaFoldDB" id="A0A9W8ZP88"/>
<reference evidence="1" key="1">
    <citation type="submission" date="2022-10" db="EMBL/GenBank/DDBJ databases">
        <title>Tapping the CABI collections for fungal endophytes: first genome assemblies for Collariella, Neodidymelliopsis, Ascochyta clinopodiicola, Didymella pomorum, Didymosphaeria variabile, Neocosmospora piperis and Neocucurbitaria cava.</title>
        <authorList>
            <person name="Hill R."/>
        </authorList>
    </citation>
    <scope>NUCLEOTIDE SEQUENCE</scope>
    <source>
        <strain evidence="1">IMI 355091</strain>
    </source>
</reference>
<protein>
    <recommendedName>
        <fullName evidence="3">Transcription factor</fullName>
    </recommendedName>
</protein>
<name>A0A9W8ZP88_9PLEO</name>
<dbReference type="Proteomes" id="UP001140510">
    <property type="component" value="Unassembled WGS sequence"/>
</dbReference>